<dbReference type="AlphaFoldDB" id="A0A371FLV0"/>
<evidence type="ECO:0000313" key="2">
    <source>
        <dbReference type="Proteomes" id="UP000257109"/>
    </source>
</evidence>
<accession>A0A371FLV0</accession>
<dbReference type="EMBL" id="QJKJ01008615">
    <property type="protein sequence ID" value="RDX79170.1"/>
    <property type="molecule type" value="Genomic_DNA"/>
</dbReference>
<name>A0A371FLV0_MUCPR</name>
<evidence type="ECO:0000313" key="1">
    <source>
        <dbReference type="EMBL" id="RDX79170.1"/>
    </source>
</evidence>
<protein>
    <recommendedName>
        <fullName evidence="3">Mitochondrial protein</fullName>
    </recommendedName>
</protein>
<organism evidence="1 2">
    <name type="scientific">Mucuna pruriens</name>
    <name type="common">Velvet bean</name>
    <name type="synonym">Dolichos pruriens</name>
    <dbReference type="NCBI Taxonomy" id="157652"/>
    <lineage>
        <taxon>Eukaryota</taxon>
        <taxon>Viridiplantae</taxon>
        <taxon>Streptophyta</taxon>
        <taxon>Embryophyta</taxon>
        <taxon>Tracheophyta</taxon>
        <taxon>Spermatophyta</taxon>
        <taxon>Magnoliopsida</taxon>
        <taxon>eudicotyledons</taxon>
        <taxon>Gunneridae</taxon>
        <taxon>Pentapetalae</taxon>
        <taxon>rosids</taxon>
        <taxon>fabids</taxon>
        <taxon>Fabales</taxon>
        <taxon>Fabaceae</taxon>
        <taxon>Papilionoideae</taxon>
        <taxon>50 kb inversion clade</taxon>
        <taxon>NPAAA clade</taxon>
        <taxon>indigoferoid/millettioid clade</taxon>
        <taxon>Phaseoleae</taxon>
        <taxon>Mucuna</taxon>
    </lineage>
</organism>
<sequence length="168" mass="19152">ITIPHNIHEAMEDPKWKEEILALNKNGTWNMGVLLTDTRQDLSQGYIQTYRINYQETVALNEDLEEEVVYIETPPRLSNKINDTKCLKQSPKLGLTSSRALTKDVVILKGDNRKEIKTLKTLLGNELEIEDLGNLKYFLGMDMACSSNRISNPICFTCIDKRCGYIQG</sequence>
<proteinExistence type="predicted"/>
<keyword evidence="2" id="KW-1185">Reference proteome</keyword>
<evidence type="ECO:0008006" key="3">
    <source>
        <dbReference type="Google" id="ProtNLM"/>
    </source>
</evidence>
<reference evidence="1" key="1">
    <citation type="submission" date="2018-05" db="EMBL/GenBank/DDBJ databases">
        <title>Draft genome of Mucuna pruriens seed.</title>
        <authorList>
            <person name="Nnadi N.E."/>
            <person name="Vos R."/>
            <person name="Hasami M.H."/>
            <person name="Devisetty U.K."/>
            <person name="Aguiy J.C."/>
        </authorList>
    </citation>
    <scope>NUCLEOTIDE SEQUENCE [LARGE SCALE GENOMIC DNA]</scope>
    <source>
        <strain evidence="1">JCA_2017</strain>
    </source>
</reference>
<feature type="non-terminal residue" evidence="1">
    <location>
        <position position="1"/>
    </location>
</feature>
<gene>
    <name evidence="1" type="ORF">CR513_40435</name>
</gene>
<dbReference type="Proteomes" id="UP000257109">
    <property type="component" value="Unassembled WGS sequence"/>
</dbReference>
<comment type="caution">
    <text evidence="1">The sequence shown here is derived from an EMBL/GenBank/DDBJ whole genome shotgun (WGS) entry which is preliminary data.</text>
</comment>